<evidence type="ECO:0000313" key="3">
    <source>
        <dbReference type="Proteomes" id="UP001596473"/>
    </source>
</evidence>
<keyword evidence="1" id="KW-0472">Membrane</keyword>
<protein>
    <submittedName>
        <fullName evidence="2">SoxR reducing system RseC family protein</fullName>
    </submittedName>
</protein>
<feature type="transmembrane region" description="Helical" evidence="1">
    <location>
        <begin position="79"/>
        <end position="100"/>
    </location>
</feature>
<dbReference type="Proteomes" id="UP001596473">
    <property type="component" value="Unassembled WGS sequence"/>
</dbReference>
<evidence type="ECO:0000256" key="1">
    <source>
        <dbReference type="SAM" id="Phobius"/>
    </source>
</evidence>
<dbReference type="RefSeq" id="WP_380189011.1">
    <property type="nucleotide sequence ID" value="NZ_JBHTBQ010000035.1"/>
</dbReference>
<evidence type="ECO:0000313" key="2">
    <source>
        <dbReference type="EMBL" id="MFC7421453.1"/>
    </source>
</evidence>
<organism evidence="2 3">
    <name type="scientific">Iodobacter arcticus</name>
    <dbReference type="NCBI Taxonomy" id="590593"/>
    <lineage>
        <taxon>Bacteria</taxon>
        <taxon>Pseudomonadati</taxon>
        <taxon>Pseudomonadota</taxon>
        <taxon>Betaproteobacteria</taxon>
        <taxon>Neisseriales</taxon>
        <taxon>Chitinibacteraceae</taxon>
        <taxon>Iodobacter</taxon>
    </lineage>
</organism>
<proteinExistence type="predicted"/>
<gene>
    <name evidence="2" type="ORF">ACFQNF_16430</name>
</gene>
<dbReference type="PANTHER" id="PTHR35867:SF1">
    <property type="entry name" value="PROTEIN RSEC"/>
    <property type="match status" value="1"/>
</dbReference>
<keyword evidence="1" id="KW-1133">Transmembrane helix</keyword>
<feature type="transmembrane region" description="Helical" evidence="1">
    <location>
        <begin position="106"/>
        <end position="122"/>
    </location>
</feature>
<comment type="caution">
    <text evidence="2">The sequence shown here is derived from an EMBL/GenBank/DDBJ whole genome shotgun (WGS) entry which is preliminary data.</text>
</comment>
<dbReference type="PANTHER" id="PTHR35867">
    <property type="entry name" value="PROTEIN RSEC"/>
    <property type="match status" value="1"/>
</dbReference>
<dbReference type="InterPro" id="IPR007359">
    <property type="entry name" value="SigmaE_reg_RseC_MucC"/>
</dbReference>
<dbReference type="PIRSF" id="PIRSF004923">
    <property type="entry name" value="RseC"/>
    <property type="match status" value="1"/>
</dbReference>
<accession>A0ABW2R1D2</accession>
<name>A0ABW2R1D2_9NEIS</name>
<keyword evidence="3" id="KW-1185">Reference proteome</keyword>
<dbReference type="EMBL" id="JBHTBQ010000035">
    <property type="protein sequence ID" value="MFC7421453.1"/>
    <property type="molecule type" value="Genomic_DNA"/>
</dbReference>
<reference evidence="3" key="1">
    <citation type="journal article" date="2019" name="Int. J. Syst. Evol. Microbiol.">
        <title>The Global Catalogue of Microorganisms (GCM) 10K type strain sequencing project: providing services to taxonomists for standard genome sequencing and annotation.</title>
        <authorList>
            <consortium name="The Broad Institute Genomics Platform"/>
            <consortium name="The Broad Institute Genome Sequencing Center for Infectious Disease"/>
            <person name="Wu L."/>
            <person name="Ma J."/>
        </authorList>
    </citation>
    <scope>NUCLEOTIDE SEQUENCE [LARGE SCALE GENOMIC DNA]</scope>
    <source>
        <strain evidence="3">CCUG 62945</strain>
    </source>
</reference>
<keyword evidence="1" id="KW-0812">Transmembrane</keyword>
<dbReference type="Pfam" id="PF04246">
    <property type="entry name" value="RseC_MucC"/>
    <property type="match status" value="1"/>
</dbReference>
<dbReference type="InterPro" id="IPR026268">
    <property type="entry name" value="RseC"/>
</dbReference>
<sequence>MIETQAQVVQLDGKHAWVKIKPHTPCGQCDPETGCKAAAVSRLFAQAQEGFRVQSPLSSQVGDWVTVAVEEHMLLKSAVWAYGVPLLLLIAGAALGQWFAPQNAEYSVLGGFLGFVMGFVLLKQQHQLAASAEPVIVASQASASKDSPFLSPCQMKRKS</sequence>